<dbReference type="Pfam" id="PF00072">
    <property type="entry name" value="Response_reg"/>
    <property type="match status" value="1"/>
</dbReference>
<feature type="modified residue" description="4-aspartylphosphate" evidence="2">
    <location>
        <position position="64"/>
    </location>
</feature>
<feature type="domain" description="Response regulatory" evidence="3">
    <location>
        <begin position="17"/>
        <end position="125"/>
    </location>
</feature>
<name>A0A8U0HWA0_9EURY</name>
<dbReference type="GO" id="GO:0000160">
    <property type="term" value="P:phosphorelay signal transduction system"/>
    <property type="evidence" value="ECO:0007669"/>
    <property type="project" value="InterPro"/>
</dbReference>
<evidence type="ECO:0000313" key="5">
    <source>
        <dbReference type="Proteomes" id="UP000830729"/>
    </source>
</evidence>
<dbReference type="InterPro" id="IPR011006">
    <property type="entry name" value="CheY-like_superfamily"/>
</dbReference>
<gene>
    <name evidence="4" type="ORF">M0R89_04725</name>
</gene>
<keyword evidence="1 2" id="KW-0597">Phosphoprotein</keyword>
<dbReference type="SMART" id="SM00448">
    <property type="entry name" value="REC"/>
    <property type="match status" value="1"/>
</dbReference>
<proteinExistence type="predicted"/>
<dbReference type="PROSITE" id="PS50110">
    <property type="entry name" value="RESPONSE_REGULATORY"/>
    <property type="match status" value="1"/>
</dbReference>
<dbReference type="EMBL" id="CP096659">
    <property type="protein sequence ID" value="UPV75372.1"/>
    <property type="molecule type" value="Genomic_DNA"/>
</dbReference>
<evidence type="ECO:0000256" key="2">
    <source>
        <dbReference type="PROSITE-ProRule" id="PRU00169"/>
    </source>
</evidence>
<dbReference type="InterPro" id="IPR001789">
    <property type="entry name" value="Sig_transdc_resp-reg_receiver"/>
</dbReference>
<dbReference type="KEGG" id="halx:M0R89_04725"/>
<evidence type="ECO:0000313" key="4">
    <source>
        <dbReference type="EMBL" id="UPV75372.1"/>
    </source>
</evidence>
<evidence type="ECO:0000259" key="3">
    <source>
        <dbReference type="PROSITE" id="PS50110"/>
    </source>
</evidence>
<dbReference type="SUPFAM" id="SSF52172">
    <property type="entry name" value="CheY-like"/>
    <property type="match status" value="1"/>
</dbReference>
<dbReference type="InterPro" id="IPR050595">
    <property type="entry name" value="Bact_response_regulator"/>
</dbReference>
<dbReference type="Gene3D" id="3.40.50.2300">
    <property type="match status" value="1"/>
</dbReference>
<accession>A0A8U0HWA0</accession>
<organism evidence="4 5">
    <name type="scientific">Halorussus limi</name>
    <dbReference type="NCBI Taxonomy" id="2938695"/>
    <lineage>
        <taxon>Archaea</taxon>
        <taxon>Methanobacteriati</taxon>
        <taxon>Methanobacteriota</taxon>
        <taxon>Stenosarchaea group</taxon>
        <taxon>Halobacteria</taxon>
        <taxon>Halobacteriales</taxon>
        <taxon>Haladaptataceae</taxon>
        <taxon>Halorussus</taxon>
    </lineage>
</organism>
<evidence type="ECO:0000256" key="1">
    <source>
        <dbReference type="ARBA" id="ARBA00022553"/>
    </source>
</evidence>
<dbReference type="AlphaFoldDB" id="A0A8U0HWA0"/>
<protein>
    <submittedName>
        <fullName evidence="4">Response regulator</fullName>
    </submittedName>
</protein>
<dbReference type="Proteomes" id="UP000830729">
    <property type="component" value="Chromosome"/>
</dbReference>
<reference evidence="4 5" key="1">
    <citation type="submission" date="2022-04" db="EMBL/GenBank/DDBJ databases">
        <title>Diverse halophilic archaea isolated from saline environments.</title>
        <authorList>
            <person name="Cui H.-L."/>
        </authorList>
    </citation>
    <scope>NUCLEOTIDE SEQUENCE [LARGE SCALE GENOMIC DNA]</scope>
    <source>
        <strain evidence="4 5">XZYJT49</strain>
    </source>
</reference>
<dbReference type="GeneID" id="72184478"/>
<dbReference type="RefSeq" id="WP_248651414.1">
    <property type="nucleotide sequence ID" value="NZ_CP096659.1"/>
</dbReference>
<dbReference type="CDD" id="cd00156">
    <property type="entry name" value="REC"/>
    <property type="match status" value="1"/>
</dbReference>
<keyword evidence="5" id="KW-1185">Reference proteome</keyword>
<dbReference type="PANTHER" id="PTHR44591:SF3">
    <property type="entry name" value="RESPONSE REGULATORY DOMAIN-CONTAINING PROTEIN"/>
    <property type="match status" value="1"/>
</dbReference>
<sequence>MPPELTMPDFPTTETPTVLIVDDNRPLADGFAKALHDEYETLTAYNAAEARESLHDGVDVVLLDRRLPDTPGDRLLEEIRASDYDCRVAMVSAEDPSTATDLDYDCYLTKPLSGVETVRQVVTDLLGGNVSY</sequence>
<dbReference type="PANTHER" id="PTHR44591">
    <property type="entry name" value="STRESS RESPONSE REGULATOR PROTEIN 1"/>
    <property type="match status" value="1"/>
</dbReference>